<dbReference type="EMBL" id="CP001855">
    <property type="protein sequence ID" value="ADR29569.1"/>
    <property type="molecule type" value="Genomic_DNA"/>
</dbReference>
<sequence>MQSLMEMDCIPAGMELFPSIDEEQWEFIQKIICDSDYYLLIIGGRYGTVAEDGLSFTEKEFDYAVSKGLKVVVLVHESPGTLPFDKSEADPELREKLHKFIDKVSTGRLRRTWTSAKDLPGLVALSLNKTIKAYPAVGWVRADKVSSEATLHELNELRKRNAELQEKLAQFENRSNYIQPENLASLDEYYSLSYEISAYDWAYGTSREEKKTLRIKWEELFSIISPFLIDESIDNDIHEILKNYIEKVAPHSYEHTTIDAQELKTIYLQFKALDLLEHSNLNWKLSSKGGDLMMQLRTVKNKT</sequence>
<dbReference type="PATRIC" id="fig|685038.3.peg.4250"/>
<keyword evidence="1" id="KW-0175">Coiled coil</keyword>
<feature type="coiled-coil region" evidence="1">
    <location>
        <begin position="147"/>
        <end position="174"/>
    </location>
</feature>
<dbReference type="AlphaFoldDB" id="A0A0H3ET69"/>
<reference evidence="3 4" key="1">
    <citation type="journal article" date="2010" name="BMC Genomics">
        <title>Genome sequence of adherent-invasive Escherichia coli and comparative genomic analysis with other E. coli pathotypes.</title>
        <authorList>
            <person name="Nash J.H."/>
            <person name="Villegas A."/>
            <person name="Kropinski A.M."/>
            <person name="Aguilar-Valenzuela R."/>
            <person name="Konczy P."/>
            <person name="Mascarenhas M."/>
            <person name="Ziebell K."/>
            <person name="Torres A.G."/>
            <person name="Karmali M.A."/>
            <person name="Coombes B.K."/>
        </authorList>
    </citation>
    <scope>NUCLEOTIDE SEQUENCE [LARGE SCALE GENOMIC DNA]</scope>
    <source>
        <strain evidence="4">NRG 857C / AIEC</strain>
    </source>
</reference>
<organism evidence="3 4">
    <name type="scientific">Escherichia coli O83:H1 (strain NRG 857C / AIEC)</name>
    <dbReference type="NCBI Taxonomy" id="685038"/>
    <lineage>
        <taxon>Bacteria</taxon>
        <taxon>Pseudomonadati</taxon>
        <taxon>Pseudomonadota</taxon>
        <taxon>Gammaproteobacteria</taxon>
        <taxon>Enterobacterales</taxon>
        <taxon>Enterobacteriaceae</taxon>
        <taxon>Escherichia</taxon>
    </lineage>
</organism>
<dbReference type="Pfam" id="PF13271">
    <property type="entry name" value="DUF4062"/>
    <property type="match status" value="1"/>
</dbReference>
<accession>A0A0H3ET69</accession>
<keyword evidence="4" id="KW-1185">Reference proteome</keyword>
<dbReference type="InterPro" id="IPR025139">
    <property type="entry name" value="DUF4062"/>
</dbReference>
<dbReference type="Proteomes" id="UP000008614">
    <property type="component" value="Chromosome"/>
</dbReference>
<evidence type="ECO:0000313" key="4">
    <source>
        <dbReference type="Proteomes" id="UP000008614"/>
    </source>
</evidence>
<evidence type="ECO:0000313" key="3">
    <source>
        <dbReference type="EMBL" id="ADR29569.1"/>
    </source>
</evidence>
<feature type="domain" description="DUF4062" evidence="2">
    <location>
        <begin position="3"/>
        <end position="64"/>
    </location>
</feature>
<dbReference type="KEGG" id="eln:NRG857_20805"/>
<name>A0A0H3ET69_ECO8N</name>
<proteinExistence type="predicted"/>
<evidence type="ECO:0000259" key="2">
    <source>
        <dbReference type="Pfam" id="PF13271"/>
    </source>
</evidence>
<evidence type="ECO:0000256" key="1">
    <source>
        <dbReference type="SAM" id="Coils"/>
    </source>
</evidence>
<protein>
    <recommendedName>
        <fullName evidence="2">DUF4062 domain-containing protein</fullName>
    </recommendedName>
</protein>
<gene>
    <name evidence="3" type="ordered locus">NRG857_20805</name>
</gene>
<dbReference type="HOGENOM" id="CLU_062193_1_1_6"/>